<accession>A0A9P6HWG5</accession>
<dbReference type="OrthoDB" id="1747771at2759"/>
<keyword evidence="2" id="KW-1185">Reference proteome</keyword>
<dbReference type="CDD" id="cd12148">
    <property type="entry name" value="fungal_TF_MHR"/>
    <property type="match status" value="1"/>
</dbReference>
<protein>
    <submittedName>
        <fullName evidence="1">Uncharacterized protein</fullName>
    </submittedName>
</protein>
<gene>
    <name evidence="1" type="ORF">CkaCkLH20_11032</name>
</gene>
<reference evidence="1" key="1">
    <citation type="submission" date="2020-03" db="EMBL/GenBank/DDBJ databases">
        <authorList>
            <person name="He L."/>
        </authorList>
    </citation>
    <scope>NUCLEOTIDE SEQUENCE</scope>
    <source>
        <strain evidence="1">CkLH20</strain>
    </source>
</reference>
<evidence type="ECO:0000313" key="2">
    <source>
        <dbReference type="Proteomes" id="UP000781932"/>
    </source>
</evidence>
<proteinExistence type="predicted"/>
<dbReference type="Proteomes" id="UP000781932">
    <property type="component" value="Unassembled WGS sequence"/>
</dbReference>
<reference evidence="1" key="2">
    <citation type="submission" date="2020-11" db="EMBL/GenBank/DDBJ databases">
        <title>Whole genome sequencing of Colletotrichum sp.</title>
        <authorList>
            <person name="Li H."/>
        </authorList>
    </citation>
    <scope>NUCLEOTIDE SEQUENCE</scope>
    <source>
        <strain evidence="1">CkLH20</strain>
    </source>
</reference>
<dbReference type="GeneID" id="62166820"/>
<organism evidence="1 2">
    <name type="scientific">Colletotrichum karsti</name>
    <dbReference type="NCBI Taxonomy" id="1095194"/>
    <lineage>
        <taxon>Eukaryota</taxon>
        <taxon>Fungi</taxon>
        <taxon>Dikarya</taxon>
        <taxon>Ascomycota</taxon>
        <taxon>Pezizomycotina</taxon>
        <taxon>Sordariomycetes</taxon>
        <taxon>Hypocreomycetidae</taxon>
        <taxon>Glomerellales</taxon>
        <taxon>Glomerellaceae</taxon>
        <taxon>Colletotrichum</taxon>
        <taxon>Colletotrichum boninense species complex</taxon>
    </lineage>
</organism>
<dbReference type="AlphaFoldDB" id="A0A9P6HWG5"/>
<dbReference type="EMBL" id="JAATWM020000045">
    <property type="protein sequence ID" value="KAF9871385.1"/>
    <property type="molecule type" value="Genomic_DNA"/>
</dbReference>
<sequence length="269" mass="29295">MIISWMQGQPDTDGLRAKAREAAEIIVREKYYTVPPLLKKSWIVQASTIAAGVFLCLDLLFLSAGEGPEQLQHCRRSVETCIGALEVMGHGSLISKRGPMILRTLLGFESQINPRTIPDEQLLRNIVTQVSKLVSSASAFESELDMTMPTPRGVIQSERWQSQNLDITLNPCNHQAQVFAPLATEGDDSTNASPEALFDGSSQTPYGTGTAGVGLFGPGSVEGIARDPFGYIMARAAGNSCDDDTATHAIESFENPFEFTDEMYFKNQS</sequence>
<name>A0A9P6HWG5_9PEZI</name>
<evidence type="ECO:0000313" key="1">
    <source>
        <dbReference type="EMBL" id="KAF9871385.1"/>
    </source>
</evidence>
<dbReference type="RefSeq" id="XP_038740846.1">
    <property type="nucleotide sequence ID" value="XM_038893746.1"/>
</dbReference>
<comment type="caution">
    <text evidence="1">The sequence shown here is derived from an EMBL/GenBank/DDBJ whole genome shotgun (WGS) entry which is preliminary data.</text>
</comment>